<proteinExistence type="inferred from homology"/>
<dbReference type="InterPro" id="IPR004443">
    <property type="entry name" value="YjeF_N_dom"/>
</dbReference>
<dbReference type="EC" id="5.1.99.6" evidence="19"/>
<comment type="subunit">
    <text evidence="17">Homotetramer.</text>
</comment>
<feature type="binding site" evidence="18">
    <location>
        <position position="125"/>
    </location>
    <ligand>
        <name>K(+)</name>
        <dbReference type="ChEBI" id="CHEBI:29103"/>
    </ligand>
</feature>
<dbReference type="PROSITE" id="PS51385">
    <property type="entry name" value="YJEF_N"/>
    <property type="match status" value="1"/>
</dbReference>
<dbReference type="InterPro" id="IPR017953">
    <property type="entry name" value="Carbohydrate_kinase_pred_CS"/>
</dbReference>
<name>A0ABP8HVJ5_9BURK</name>
<comment type="function">
    <text evidence="18">Catalyzes the epimerization of the S- and R-forms of NAD(P)HX, a damaged form of NAD(P)H that is a result of enzymatic or heat-dependent hydration. This is a prerequisite for the S-specific NAD(P)H-hydrate dehydratase to allow the repair of both epimers of NAD(P)HX.</text>
</comment>
<evidence type="ECO:0000313" key="22">
    <source>
        <dbReference type="EMBL" id="GAA4345462.1"/>
    </source>
</evidence>
<evidence type="ECO:0000256" key="14">
    <source>
        <dbReference type="ARBA" id="ARBA00025153"/>
    </source>
</evidence>
<comment type="caution">
    <text evidence="18">Lacks conserved residue(s) required for the propagation of feature annotation.</text>
</comment>
<evidence type="ECO:0000256" key="1">
    <source>
        <dbReference type="ARBA" id="ARBA00000013"/>
    </source>
</evidence>
<dbReference type="HAMAP" id="MF_01966">
    <property type="entry name" value="NADHX_epimerase"/>
    <property type="match status" value="1"/>
</dbReference>
<keyword evidence="12 17" id="KW-0456">Lyase</keyword>
<evidence type="ECO:0000256" key="9">
    <source>
        <dbReference type="ARBA" id="ARBA00022958"/>
    </source>
</evidence>
<evidence type="ECO:0000256" key="16">
    <source>
        <dbReference type="ARBA" id="ARBA00049209"/>
    </source>
</evidence>
<evidence type="ECO:0000313" key="23">
    <source>
        <dbReference type="Proteomes" id="UP001500975"/>
    </source>
</evidence>
<feature type="binding site" evidence="17">
    <location>
        <position position="436"/>
    </location>
    <ligand>
        <name>(6S)-NADPHX</name>
        <dbReference type="ChEBI" id="CHEBI:64076"/>
    </ligand>
</feature>
<dbReference type="PANTHER" id="PTHR12592">
    <property type="entry name" value="ATP-DEPENDENT (S)-NAD(P)H-HYDRATE DEHYDRATASE FAMILY MEMBER"/>
    <property type="match status" value="1"/>
</dbReference>
<dbReference type="RefSeq" id="WP_345538773.1">
    <property type="nucleotide sequence ID" value="NZ_BAABGJ010000027.1"/>
</dbReference>
<dbReference type="InterPro" id="IPR029056">
    <property type="entry name" value="Ribokinase-like"/>
</dbReference>
<feature type="binding site" evidence="18">
    <location>
        <position position="161"/>
    </location>
    <ligand>
        <name>K(+)</name>
        <dbReference type="ChEBI" id="CHEBI:29103"/>
    </ligand>
</feature>
<accession>A0ABP8HVJ5</accession>
<evidence type="ECO:0000256" key="7">
    <source>
        <dbReference type="ARBA" id="ARBA00022840"/>
    </source>
</evidence>
<comment type="similarity">
    <text evidence="4 19">In the C-terminal section; belongs to the NnrD/CARKD family.</text>
</comment>
<evidence type="ECO:0000256" key="3">
    <source>
        <dbReference type="ARBA" id="ARBA00006001"/>
    </source>
</evidence>
<feature type="domain" description="YjeF C-terminal" evidence="20">
    <location>
        <begin position="227"/>
        <end position="484"/>
    </location>
</feature>
<comment type="catalytic activity">
    <reaction evidence="1 18 19">
        <text>(6R)-NADHX = (6S)-NADHX</text>
        <dbReference type="Rhea" id="RHEA:32215"/>
        <dbReference type="ChEBI" id="CHEBI:64074"/>
        <dbReference type="ChEBI" id="CHEBI:64075"/>
        <dbReference type="EC" id="5.1.99.6"/>
    </reaction>
</comment>
<feature type="binding site" evidence="17">
    <location>
        <position position="262"/>
    </location>
    <ligand>
        <name>(6S)-NADPHX</name>
        <dbReference type="ChEBI" id="CHEBI:64076"/>
    </ligand>
</feature>
<dbReference type="PIRSF" id="PIRSF017184">
    <property type="entry name" value="Nnr"/>
    <property type="match status" value="1"/>
</dbReference>
<feature type="binding site" evidence="17">
    <location>
        <position position="315"/>
    </location>
    <ligand>
        <name>(6S)-NADPHX</name>
        <dbReference type="ChEBI" id="CHEBI:64076"/>
    </ligand>
</feature>
<dbReference type="Gene3D" id="3.40.1190.20">
    <property type="match status" value="1"/>
</dbReference>
<keyword evidence="9 18" id="KW-0630">Potassium</keyword>
<feature type="binding site" evidence="17">
    <location>
        <position position="369"/>
    </location>
    <ligand>
        <name>(6S)-NADPHX</name>
        <dbReference type="ChEBI" id="CHEBI:64076"/>
    </ligand>
</feature>
<feature type="binding site" evidence="17">
    <location>
        <position position="435"/>
    </location>
    <ligand>
        <name>AMP</name>
        <dbReference type="ChEBI" id="CHEBI:456215"/>
    </ligand>
</feature>
<evidence type="ECO:0000256" key="17">
    <source>
        <dbReference type="HAMAP-Rule" id="MF_01965"/>
    </source>
</evidence>
<feature type="binding site" evidence="18">
    <location>
        <begin position="129"/>
        <end position="135"/>
    </location>
    <ligand>
        <name>(6S)-NADPHX</name>
        <dbReference type="ChEBI" id="CHEBI:64076"/>
    </ligand>
</feature>
<evidence type="ECO:0000256" key="11">
    <source>
        <dbReference type="ARBA" id="ARBA00023235"/>
    </source>
</evidence>
<reference evidence="23" key="1">
    <citation type="journal article" date="2019" name="Int. J. Syst. Evol. Microbiol.">
        <title>The Global Catalogue of Microorganisms (GCM) 10K type strain sequencing project: providing services to taxonomists for standard genome sequencing and annotation.</title>
        <authorList>
            <consortium name="The Broad Institute Genomics Platform"/>
            <consortium name="The Broad Institute Genome Sequencing Center for Infectious Disease"/>
            <person name="Wu L."/>
            <person name="Ma J."/>
        </authorList>
    </citation>
    <scope>NUCLEOTIDE SEQUENCE [LARGE SCALE GENOMIC DNA]</scope>
    <source>
        <strain evidence="23">JCM 17804</strain>
    </source>
</reference>
<evidence type="ECO:0000256" key="19">
    <source>
        <dbReference type="PIRNR" id="PIRNR017184"/>
    </source>
</evidence>
<evidence type="ECO:0000256" key="18">
    <source>
        <dbReference type="HAMAP-Rule" id="MF_01966"/>
    </source>
</evidence>
<comment type="function">
    <text evidence="14 19">Bifunctional enzyme that catalyzes the epimerization of the S- and R-forms of NAD(P)HX and the dehydration of the S-form of NAD(P)HX at the expense of ADP, which is converted to AMP. This allows the repair of both epimers of NAD(P)HX, a damaged form of NAD(P)H that is a result of enzymatic or heat-dependent hydration.</text>
</comment>
<dbReference type="NCBIfam" id="TIGR00196">
    <property type="entry name" value="yjeF_cterm"/>
    <property type="match status" value="1"/>
</dbReference>
<comment type="catalytic activity">
    <reaction evidence="16 17 19">
        <text>(6S)-NADPHX + ADP = AMP + phosphate + NADPH + H(+)</text>
        <dbReference type="Rhea" id="RHEA:32235"/>
        <dbReference type="ChEBI" id="CHEBI:15378"/>
        <dbReference type="ChEBI" id="CHEBI:43474"/>
        <dbReference type="ChEBI" id="CHEBI:57783"/>
        <dbReference type="ChEBI" id="CHEBI:64076"/>
        <dbReference type="ChEBI" id="CHEBI:456215"/>
        <dbReference type="ChEBI" id="CHEBI:456216"/>
        <dbReference type="EC" id="4.2.1.136"/>
    </reaction>
</comment>
<evidence type="ECO:0000256" key="2">
    <source>
        <dbReference type="ARBA" id="ARBA00000909"/>
    </source>
</evidence>
<dbReference type="SUPFAM" id="SSF53613">
    <property type="entry name" value="Ribokinase-like"/>
    <property type="match status" value="1"/>
</dbReference>
<dbReference type="HAMAP" id="MF_01965">
    <property type="entry name" value="NADHX_dehydratase"/>
    <property type="match status" value="1"/>
</dbReference>
<dbReference type="InterPro" id="IPR000631">
    <property type="entry name" value="CARKD"/>
</dbReference>
<dbReference type="PROSITE" id="PS51383">
    <property type="entry name" value="YJEF_C_3"/>
    <property type="match status" value="1"/>
</dbReference>
<feature type="binding site" evidence="17">
    <location>
        <begin position="406"/>
        <end position="410"/>
    </location>
    <ligand>
        <name>AMP</name>
        <dbReference type="ChEBI" id="CHEBI:456215"/>
    </ligand>
</feature>
<keyword evidence="7 17" id="KW-0067">ATP-binding</keyword>
<dbReference type="SUPFAM" id="SSF64153">
    <property type="entry name" value="YjeF N-terminal domain-like"/>
    <property type="match status" value="1"/>
</dbReference>
<keyword evidence="5 18" id="KW-0479">Metal-binding</keyword>
<dbReference type="InterPro" id="IPR030677">
    <property type="entry name" value="Nnr"/>
</dbReference>
<evidence type="ECO:0000259" key="20">
    <source>
        <dbReference type="PROSITE" id="PS51383"/>
    </source>
</evidence>
<comment type="similarity">
    <text evidence="17">Belongs to the NnrD/CARKD family.</text>
</comment>
<dbReference type="Pfam" id="PF01256">
    <property type="entry name" value="Carb_kinase"/>
    <property type="match status" value="1"/>
</dbReference>
<comment type="caution">
    <text evidence="22">The sequence shown here is derived from an EMBL/GenBank/DDBJ whole genome shotgun (WGS) entry which is preliminary data.</text>
</comment>
<comment type="cofactor">
    <cofactor evidence="17">
        <name>Mg(2+)</name>
        <dbReference type="ChEBI" id="CHEBI:18420"/>
    </cofactor>
</comment>
<comment type="similarity">
    <text evidence="3 19">In the N-terminal section; belongs to the NnrE/AIBP family.</text>
</comment>
<evidence type="ECO:0000256" key="5">
    <source>
        <dbReference type="ARBA" id="ARBA00022723"/>
    </source>
</evidence>
<comment type="catalytic activity">
    <reaction evidence="2 18 19">
        <text>(6R)-NADPHX = (6S)-NADPHX</text>
        <dbReference type="Rhea" id="RHEA:32227"/>
        <dbReference type="ChEBI" id="CHEBI:64076"/>
        <dbReference type="ChEBI" id="CHEBI:64077"/>
        <dbReference type="EC" id="5.1.99.6"/>
    </reaction>
</comment>
<organism evidence="22 23">
    <name type="scientific">Variovorax defluvii</name>
    <dbReference type="NCBI Taxonomy" id="913761"/>
    <lineage>
        <taxon>Bacteria</taxon>
        <taxon>Pseudomonadati</taxon>
        <taxon>Pseudomonadota</taxon>
        <taxon>Betaproteobacteria</taxon>
        <taxon>Burkholderiales</taxon>
        <taxon>Comamonadaceae</taxon>
        <taxon>Variovorax</taxon>
    </lineage>
</organism>
<dbReference type="Gene3D" id="3.40.50.10260">
    <property type="entry name" value="YjeF N-terminal domain"/>
    <property type="match status" value="1"/>
</dbReference>
<keyword evidence="23" id="KW-1185">Reference proteome</keyword>
<feature type="domain" description="YjeF N-terminal" evidence="21">
    <location>
        <begin position="18"/>
        <end position="224"/>
    </location>
</feature>
<comment type="function">
    <text evidence="17">Catalyzes the dehydration of the S-form of NAD(P)HX at the expense of ADP, which is converted to AMP. Together with NAD(P)HX epimerase, which catalyzes the epimerization of the S- and R-forms, the enzyme allows the repair of both epimers of NAD(P)HX, a damaged form of NAD(P)H that is a result of enzymatic or heat-dependent hydration.</text>
</comment>
<evidence type="ECO:0000259" key="21">
    <source>
        <dbReference type="PROSITE" id="PS51385"/>
    </source>
</evidence>
<dbReference type="Pfam" id="PF03853">
    <property type="entry name" value="YjeF_N"/>
    <property type="match status" value="1"/>
</dbReference>
<protein>
    <recommendedName>
        <fullName evidence="19">Bifunctional NAD(P)H-hydrate repair enzyme</fullName>
    </recommendedName>
    <alternativeName>
        <fullName evidence="19">Nicotinamide nucleotide repair protein</fullName>
    </alternativeName>
    <domain>
        <recommendedName>
            <fullName evidence="19">ADP-dependent (S)-NAD(P)H-hydrate dehydratase</fullName>
            <ecNumber evidence="19">4.2.1.136</ecNumber>
        </recommendedName>
        <alternativeName>
            <fullName evidence="19">ADP-dependent NAD(P)HX dehydratase</fullName>
        </alternativeName>
    </domain>
    <domain>
        <recommendedName>
            <fullName evidence="19">NAD(P)H-hydrate epimerase</fullName>
            <ecNumber evidence="19">5.1.99.6</ecNumber>
        </recommendedName>
    </domain>
</protein>
<dbReference type="EC" id="4.2.1.136" evidence="19"/>
<keyword evidence="10 17" id="KW-0520">NAD</keyword>
<evidence type="ECO:0000256" key="4">
    <source>
        <dbReference type="ARBA" id="ARBA00009524"/>
    </source>
</evidence>
<keyword evidence="11 18" id="KW-0413">Isomerase</keyword>
<evidence type="ECO:0000256" key="12">
    <source>
        <dbReference type="ARBA" id="ARBA00023239"/>
    </source>
</evidence>
<gene>
    <name evidence="17" type="primary">nnrD</name>
    <name evidence="18" type="synonym">nnrE</name>
    <name evidence="22" type="ORF">GCM10023165_29510</name>
</gene>
<evidence type="ECO:0000256" key="6">
    <source>
        <dbReference type="ARBA" id="ARBA00022741"/>
    </source>
</evidence>
<sequence>MQRITAATAAPLFGTDASRRIEQAAAATLPPHALMQRAGLAVARLAMAVAPNARTIWIACGPGNNGGDGLEAAAQLQGRGFAPVVTRIGDDTRLPPDARASLQRARDAGVRFADAPPAHADLVLDALLGLGAARAPGGLMADWLRRMHAGPAPVLSIDLPSGLNADTGALSLNFLAPAAHRTQDARRLCLSLLTLKPGLFTGQGRDAAGELWFDDLAASPGDVPLTARLPGAPVPMNRRHATHKGSYGDVAVVGGAPGMAGAALLAATAALHGGAGRVYLAPLDAALPALAPTQPELMFRRPAALPLEDLTVVCGCGGGEAIRDLLPQVLGGSRALVLDADALNAVAADEALQRQLAGRAGRPTVLTPHPLEAARLLGTGTAEVQADRLRAATELAQRFGATVVLKGSGTIVAAPNQTPWINPTGNARLATAGTGDVLAGMIGAALAAGHEPMTAAWQAVWTHGERAERWPAHRPLTAGALARC</sequence>
<dbReference type="EMBL" id="BAABGJ010000027">
    <property type="protein sequence ID" value="GAA4345462.1"/>
    <property type="molecule type" value="Genomic_DNA"/>
</dbReference>
<keyword evidence="6 17" id="KW-0547">Nucleotide-binding</keyword>
<dbReference type="PROSITE" id="PS01050">
    <property type="entry name" value="YJEF_C_2"/>
    <property type="match status" value="1"/>
</dbReference>
<evidence type="ECO:0000256" key="13">
    <source>
        <dbReference type="ARBA" id="ARBA00023268"/>
    </source>
</evidence>
<dbReference type="NCBIfam" id="TIGR00197">
    <property type="entry name" value="yjeF_nterm"/>
    <property type="match status" value="1"/>
</dbReference>
<keyword evidence="13" id="KW-0511">Multifunctional enzyme</keyword>
<comment type="similarity">
    <text evidence="18">Belongs to the NnrE/AIBP family.</text>
</comment>
<evidence type="ECO:0000256" key="15">
    <source>
        <dbReference type="ARBA" id="ARBA00048238"/>
    </source>
</evidence>
<evidence type="ECO:0000256" key="10">
    <source>
        <dbReference type="ARBA" id="ARBA00023027"/>
    </source>
</evidence>
<dbReference type="Proteomes" id="UP001500975">
    <property type="component" value="Unassembled WGS sequence"/>
</dbReference>
<comment type="catalytic activity">
    <reaction evidence="15 17 19">
        <text>(6S)-NADHX + ADP = AMP + phosphate + NADH + H(+)</text>
        <dbReference type="Rhea" id="RHEA:32223"/>
        <dbReference type="ChEBI" id="CHEBI:15378"/>
        <dbReference type="ChEBI" id="CHEBI:43474"/>
        <dbReference type="ChEBI" id="CHEBI:57945"/>
        <dbReference type="ChEBI" id="CHEBI:64074"/>
        <dbReference type="ChEBI" id="CHEBI:456215"/>
        <dbReference type="ChEBI" id="CHEBI:456216"/>
        <dbReference type="EC" id="4.2.1.136"/>
    </reaction>
</comment>
<evidence type="ECO:0000256" key="8">
    <source>
        <dbReference type="ARBA" id="ARBA00022857"/>
    </source>
</evidence>
<dbReference type="PANTHER" id="PTHR12592:SF0">
    <property type="entry name" value="ATP-DEPENDENT (S)-NAD(P)H-HYDRATE DEHYDRATASE"/>
    <property type="match status" value="1"/>
</dbReference>
<dbReference type="CDD" id="cd01171">
    <property type="entry name" value="YXKO-related"/>
    <property type="match status" value="1"/>
</dbReference>
<feature type="binding site" evidence="18">
    <location>
        <position position="158"/>
    </location>
    <ligand>
        <name>(6S)-NADPHX</name>
        <dbReference type="ChEBI" id="CHEBI:64076"/>
    </ligand>
</feature>
<comment type="cofactor">
    <cofactor evidence="18 19">
        <name>K(+)</name>
        <dbReference type="ChEBI" id="CHEBI:29103"/>
    </cofactor>
    <text evidence="18 19">Binds 1 potassium ion per subunit.</text>
</comment>
<feature type="binding site" evidence="18">
    <location>
        <begin position="64"/>
        <end position="68"/>
    </location>
    <ligand>
        <name>(6S)-NADPHX</name>
        <dbReference type="ChEBI" id="CHEBI:64076"/>
    </ligand>
</feature>
<dbReference type="InterPro" id="IPR036652">
    <property type="entry name" value="YjeF_N_dom_sf"/>
</dbReference>
<feature type="binding site" evidence="18">
    <location>
        <position position="65"/>
    </location>
    <ligand>
        <name>K(+)</name>
        <dbReference type="ChEBI" id="CHEBI:29103"/>
    </ligand>
</feature>
<keyword evidence="8 17" id="KW-0521">NADP</keyword>